<reference evidence="1 2" key="1">
    <citation type="submission" date="2021-07" db="EMBL/GenBank/DDBJ databases">
        <title>Genome data of Colletotrichum spaethianum.</title>
        <authorList>
            <person name="Utami Y.D."/>
            <person name="Hiruma K."/>
        </authorList>
    </citation>
    <scope>NUCLEOTIDE SEQUENCE [LARGE SCALE GENOMIC DNA]</scope>
    <source>
        <strain evidence="1 2">MAFF 242679</strain>
    </source>
</reference>
<accession>A0AA37LWD0</accession>
<dbReference type="GO" id="GO:0032259">
    <property type="term" value="P:methylation"/>
    <property type="evidence" value="ECO:0007669"/>
    <property type="project" value="UniProtKB-KW"/>
</dbReference>
<gene>
    <name evidence="1" type="ORF">ColLi_09790</name>
</gene>
<name>A0AA37LWD0_9PEZI</name>
<comment type="caution">
    <text evidence="1">The sequence shown here is derived from an EMBL/GenBank/DDBJ whole genome shotgun (WGS) entry which is preliminary data.</text>
</comment>
<dbReference type="AlphaFoldDB" id="A0AA37LWD0"/>
<evidence type="ECO:0000313" key="2">
    <source>
        <dbReference type="Proteomes" id="UP001055172"/>
    </source>
</evidence>
<protein>
    <submittedName>
        <fullName evidence="1">Methyltransferase tdiE</fullName>
    </submittedName>
</protein>
<proteinExistence type="predicted"/>
<dbReference type="InterPro" id="IPR029063">
    <property type="entry name" value="SAM-dependent_MTases_sf"/>
</dbReference>
<dbReference type="EMBL" id="BPPX01000024">
    <property type="protein sequence ID" value="GJC86952.1"/>
    <property type="molecule type" value="Genomic_DNA"/>
</dbReference>
<keyword evidence="1" id="KW-0489">Methyltransferase</keyword>
<keyword evidence="2" id="KW-1185">Reference proteome</keyword>
<dbReference type="Proteomes" id="UP001055172">
    <property type="component" value="Unassembled WGS sequence"/>
</dbReference>
<dbReference type="Gene3D" id="3.40.50.150">
    <property type="entry name" value="Vaccinia Virus protein VP39"/>
    <property type="match status" value="1"/>
</dbReference>
<dbReference type="GO" id="GO:0008168">
    <property type="term" value="F:methyltransferase activity"/>
    <property type="evidence" value="ECO:0007669"/>
    <property type="project" value="UniProtKB-KW"/>
</dbReference>
<sequence length="173" mass="20011">MTSSIADWKKFLKQTYNGLAPGGYVELFEGHMRPECDDGTLTPEHTLSKWVDNIEECGRISGRLYVDVPSLVPLLKEVGFIDVTVAKYKWPLNPWAKDLHYRELGSWCLENLMEGLEAFSMAPFTRALEWTREEVNVFLVDVRKDLRDRSIHAYSPLWTIYARRPLEEAEESA</sequence>
<keyword evidence="1" id="KW-0808">Transferase</keyword>
<organism evidence="1 2">
    <name type="scientific">Colletotrichum liriopes</name>
    <dbReference type="NCBI Taxonomy" id="708192"/>
    <lineage>
        <taxon>Eukaryota</taxon>
        <taxon>Fungi</taxon>
        <taxon>Dikarya</taxon>
        <taxon>Ascomycota</taxon>
        <taxon>Pezizomycotina</taxon>
        <taxon>Sordariomycetes</taxon>
        <taxon>Hypocreomycetidae</taxon>
        <taxon>Glomerellales</taxon>
        <taxon>Glomerellaceae</taxon>
        <taxon>Colletotrichum</taxon>
        <taxon>Colletotrichum spaethianum species complex</taxon>
    </lineage>
</organism>
<dbReference type="SUPFAM" id="SSF53335">
    <property type="entry name" value="S-adenosyl-L-methionine-dependent methyltransferases"/>
    <property type="match status" value="1"/>
</dbReference>
<evidence type="ECO:0000313" key="1">
    <source>
        <dbReference type="EMBL" id="GJC86952.1"/>
    </source>
</evidence>